<dbReference type="PROSITE" id="PS50089">
    <property type="entry name" value="ZF_RING_2"/>
    <property type="match status" value="1"/>
</dbReference>
<accession>A0AAN5DHH6</accession>
<dbReference type="PANTHER" id="PTHR16450:SF1">
    <property type="entry name" value="PROTEIN CBG12045"/>
    <property type="match status" value="1"/>
</dbReference>
<feature type="non-terminal residue" evidence="6">
    <location>
        <position position="1"/>
    </location>
</feature>
<reference evidence="7" key="1">
    <citation type="submission" date="2022-10" db="EMBL/GenBank/DDBJ databases">
        <title>Genome assembly of Pristionchus species.</title>
        <authorList>
            <person name="Yoshida K."/>
            <person name="Sommer R.J."/>
        </authorList>
    </citation>
    <scope>NUCLEOTIDE SEQUENCE [LARGE SCALE GENOMIC DNA]</scope>
    <source>
        <strain evidence="5 7">RS5460</strain>
    </source>
</reference>
<protein>
    <recommendedName>
        <fullName evidence="4">RING-type domain-containing protein</fullName>
    </recommendedName>
</protein>
<feature type="non-terminal residue" evidence="6">
    <location>
        <position position="101"/>
    </location>
</feature>
<organism evidence="6 7">
    <name type="scientific">Pristionchus mayeri</name>
    <dbReference type="NCBI Taxonomy" id="1317129"/>
    <lineage>
        <taxon>Eukaryota</taxon>
        <taxon>Metazoa</taxon>
        <taxon>Ecdysozoa</taxon>
        <taxon>Nematoda</taxon>
        <taxon>Chromadorea</taxon>
        <taxon>Rhabditida</taxon>
        <taxon>Rhabditina</taxon>
        <taxon>Diplogasteromorpha</taxon>
        <taxon>Diplogasteroidea</taxon>
        <taxon>Neodiplogasteridae</taxon>
        <taxon>Pristionchus</taxon>
    </lineage>
</organism>
<gene>
    <name evidence="5" type="ORF">PMAYCL1PPCAC_32361</name>
    <name evidence="6" type="ORF">PMAYCL1PPCAC_32362</name>
</gene>
<keyword evidence="2" id="KW-0862">Zinc</keyword>
<proteinExistence type="predicted"/>
<dbReference type="EMBL" id="BTRK01000006">
    <property type="protein sequence ID" value="GMR62167.1"/>
    <property type="molecule type" value="Genomic_DNA"/>
</dbReference>
<dbReference type="InterPro" id="IPR001841">
    <property type="entry name" value="Znf_RING"/>
</dbReference>
<keyword evidence="1 3" id="KW-0863">Zinc-finger</keyword>
<evidence type="ECO:0000256" key="2">
    <source>
        <dbReference type="ARBA" id="ARBA00022833"/>
    </source>
</evidence>
<reference evidence="6" key="2">
    <citation type="submission" date="2023-06" db="EMBL/GenBank/DDBJ databases">
        <title>Genome assembly of Pristionchus species.</title>
        <authorList>
            <person name="Yoshida K."/>
            <person name="Sommer R.J."/>
        </authorList>
    </citation>
    <scope>NUCLEOTIDE SEQUENCE</scope>
    <source>
        <strain evidence="6 7">RS5460</strain>
    </source>
</reference>
<feature type="domain" description="RING-type" evidence="4">
    <location>
        <begin position="66"/>
        <end position="101"/>
    </location>
</feature>
<evidence type="ECO:0000313" key="6">
    <source>
        <dbReference type="EMBL" id="GMR62167.1"/>
    </source>
</evidence>
<evidence type="ECO:0000256" key="3">
    <source>
        <dbReference type="PROSITE-ProRule" id="PRU00175"/>
    </source>
</evidence>
<comment type="caution">
    <text evidence="6">The sequence shown here is derived from an EMBL/GenBank/DDBJ whole genome shotgun (WGS) entry which is preliminary data.</text>
</comment>
<dbReference type="GO" id="GO:0008270">
    <property type="term" value="F:zinc ion binding"/>
    <property type="evidence" value="ECO:0007669"/>
    <property type="project" value="UniProtKB-KW"/>
</dbReference>
<dbReference type="PANTHER" id="PTHR16450">
    <property type="entry name" value="RING FINGER PROTEIN 186"/>
    <property type="match status" value="1"/>
</dbReference>
<evidence type="ECO:0000313" key="5">
    <source>
        <dbReference type="EMBL" id="GMR62166.1"/>
    </source>
</evidence>
<keyword evidence="1 3" id="KW-0479">Metal-binding</keyword>
<dbReference type="InterPro" id="IPR013083">
    <property type="entry name" value="Znf_RING/FYVE/PHD"/>
</dbReference>
<dbReference type="EMBL" id="BTRK01000006">
    <property type="protein sequence ID" value="GMR62166.1"/>
    <property type="molecule type" value="Genomic_DNA"/>
</dbReference>
<evidence type="ECO:0000256" key="1">
    <source>
        <dbReference type="ARBA" id="ARBA00022771"/>
    </source>
</evidence>
<name>A0AAN5DHH6_9BILA</name>
<dbReference type="Gene3D" id="3.30.40.10">
    <property type="entry name" value="Zinc/RING finger domain, C3HC4 (zinc finger)"/>
    <property type="match status" value="1"/>
</dbReference>
<sequence>AAAKVAARRRSFAAAAKFLVRAAAWAAVKEEECTAAERDFVKERVEKMRAQDEESSELRLHFSRRCKTCTRKHPRQRVLFQACGHVTCIGCAEQGPHCPRC</sequence>
<dbReference type="AlphaFoldDB" id="A0AAN5DHH6"/>
<evidence type="ECO:0000313" key="7">
    <source>
        <dbReference type="Proteomes" id="UP001328107"/>
    </source>
</evidence>
<evidence type="ECO:0000259" key="4">
    <source>
        <dbReference type="PROSITE" id="PS50089"/>
    </source>
</evidence>
<keyword evidence="7" id="KW-1185">Reference proteome</keyword>
<dbReference type="Proteomes" id="UP001328107">
    <property type="component" value="Unassembled WGS sequence"/>
</dbReference>